<dbReference type="AlphaFoldDB" id="A0AAW8D1S8"/>
<evidence type="ECO:0000259" key="1">
    <source>
        <dbReference type="Pfam" id="PF13477"/>
    </source>
</evidence>
<dbReference type="CDD" id="cd03808">
    <property type="entry name" value="GT4_CapM-like"/>
    <property type="match status" value="1"/>
</dbReference>
<comment type="caution">
    <text evidence="2">The sequence shown here is derived from an EMBL/GenBank/DDBJ whole genome shotgun (WGS) entry which is preliminary data.</text>
</comment>
<gene>
    <name evidence="2" type="ORF">J2W31_003292</name>
</gene>
<accession>A0AAW8D1S8</accession>
<dbReference type="GO" id="GO:0016757">
    <property type="term" value="F:glycosyltransferase activity"/>
    <property type="evidence" value="ECO:0007669"/>
    <property type="project" value="UniProtKB-ARBA"/>
</dbReference>
<evidence type="ECO:0000313" key="2">
    <source>
        <dbReference type="EMBL" id="MDP9894169.1"/>
    </source>
</evidence>
<dbReference type="EMBL" id="JAUSRD010000007">
    <property type="protein sequence ID" value="MDP9894169.1"/>
    <property type="molecule type" value="Genomic_DNA"/>
</dbReference>
<dbReference type="Proteomes" id="UP001242045">
    <property type="component" value="Unassembled WGS sequence"/>
</dbReference>
<dbReference type="Gene3D" id="3.40.50.2000">
    <property type="entry name" value="Glycogen Phosphorylase B"/>
    <property type="match status" value="2"/>
</dbReference>
<dbReference type="PANTHER" id="PTHR12526:SF638">
    <property type="entry name" value="SPORE COAT PROTEIN SA"/>
    <property type="match status" value="1"/>
</dbReference>
<evidence type="ECO:0000313" key="3">
    <source>
        <dbReference type="Proteomes" id="UP001242045"/>
    </source>
</evidence>
<feature type="domain" description="Glycosyltransferase subfamily 4-like N-terminal" evidence="1">
    <location>
        <begin position="3"/>
        <end position="149"/>
    </location>
</feature>
<dbReference type="Pfam" id="PF13692">
    <property type="entry name" value="Glyco_trans_1_4"/>
    <property type="match status" value="1"/>
</dbReference>
<reference evidence="2" key="1">
    <citation type="submission" date="2023-07" db="EMBL/GenBank/DDBJ databases">
        <title>Sorghum-associated microbial communities from plants grown in Nebraska, USA.</title>
        <authorList>
            <person name="Schachtman D."/>
        </authorList>
    </citation>
    <scope>NUCLEOTIDE SEQUENCE</scope>
    <source>
        <strain evidence="2">DS3754</strain>
    </source>
</reference>
<dbReference type="Pfam" id="PF13477">
    <property type="entry name" value="Glyco_trans_4_2"/>
    <property type="match status" value="1"/>
</dbReference>
<dbReference type="SUPFAM" id="SSF53756">
    <property type="entry name" value="UDP-Glycosyltransferase/glycogen phosphorylase"/>
    <property type="match status" value="1"/>
</dbReference>
<organism evidence="2 3">
    <name type="scientific">Variovorax boronicumulans</name>
    <dbReference type="NCBI Taxonomy" id="436515"/>
    <lineage>
        <taxon>Bacteria</taxon>
        <taxon>Pseudomonadati</taxon>
        <taxon>Pseudomonadota</taxon>
        <taxon>Betaproteobacteria</taxon>
        <taxon>Burkholderiales</taxon>
        <taxon>Comamonadaceae</taxon>
        <taxon>Variovorax</taxon>
    </lineage>
</organism>
<dbReference type="InterPro" id="IPR028098">
    <property type="entry name" value="Glyco_trans_4-like_N"/>
</dbReference>
<name>A0AAW8D1S8_9BURK</name>
<dbReference type="RefSeq" id="WP_307502888.1">
    <property type="nucleotide sequence ID" value="NZ_JAUSRD010000007.1"/>
</dbReference>
<sequence length="376" mass="41873">MKRLLFVISEDWYFVSHRLQLAIHAKAMGYRVAVLCRVSTHAELLKKSGIEVFPWLLERRSKNPLTEWRALRGARSAIRAFQPDVLHAVALKPVLYSAIAGKSQKSEGRVFALAGLGYVFSSQKMLARCLRPFIVQAFRAAFRNPATRLILQNPDDAQVLSKAKVIASEKIRLIRGAGVDMNAFPAIPEPELNDQQMLVVLPGRMLWDKGVAEFVEAARLLQQRGIRARFALVGGRDDHNPSCVPLQMLKDWESEGVVEYWGNRNDMPAVLAQAHVVCLPSYREGLPKALLEAASCARPIVTFDVPGCREVVVHGKNGLLVPFGDVVALANALEALMADRSMRVQMGAQGRLMVQQEFSQELVAEKTMQVWEEVLA</sequence>
<proteinExistence type="predicted"/>
<protein>
    <submittedName>
        <fullName evidence="2">Glycosyltransferase involved in cell wall biosynthesis</fullName>
    </submittedName>
</protein>
<dbReference type="PANTHER" id="PTHR12526">
    <property type="entry name" value="GLYCOSYLTRANSFERASE"/>
    <property type="match status" value="1"/>
</dbReference>